<evidence type="ECO:0000313" key="4">
    <source>
        <dbReference type="EMBL" id="GGL07120.1"/>
    </source>
</evidence>
<dbReference type="Gene3D" id="3.40.630.30">
    <property type="match status" value="1"/>
</dbReference>
<protein>
    <submittedName>
        <fullName evidence="4">N-acetyltransferase</fullName>
    </submittedName>
</protein>
<dbReference type="Pfam" id="PF00583">
    <property type="entry name" value="Acetyltransf_1"/>
    <property type="match status" value="1"/>
</dbReference>
<accession>A0A8J3C266</accession>
<keyword evidence="1" id="KW-0808">Transferase</keyword>
<dbReference type="InterPro" id="IPR000182">
    <property type="entry name" value="GNAT_dom"/>
</dbReference>
<name>A0A8J3C266_9ACTN</name>
<evidence type="ECO:0000259" key="3">
    <source>
        <dbReference type="PROSITE" id="PS51186"/>
    </source>
</evidence>
<dbReference type="PANTHER" id="PTHR43877:SF2">
    <property type="entry name" value="AMINOALKYLPHOSPHONATE N-ACETYLTRANSFERASE-RELATED"/>
    <property type="match status" value="1"/>
</dbReference>
<dbReference type="EMBL" id="BMMX01000026">
    <property type="protein sequence ID" value="GGL07120.1"/>
    <property type="molecule type" value="Genomic_DNA"/>
</dbReference>
<dbReference type="GO" id="GO:0016747">
    <property type="term" value="F:acyltransferase activity, transferring groups other than amino-acyl groups"/>
    <property type="evidence" value="ECO:0007669"/>
    <property type="project" value="InterPro"/>
</dbReference>
<evidence type="ECO:0000313" key="5">
    <source>
        <dbReference type="Proteomes" id="UP000656042"/>
    </source>
</evidence>
<feature type="domain" description="N-acetyltransferase" evidence="3">
    <location>
        <begin position="2"/>
        <end position="170"/>
    </location>
</feature>
<evidence type="ECO:0000256" key="2">
    <source>
        <dbReference type="ARBA" id="ARBA00023315"/>
    </source>
</evidence>
<keyword evidence="2" id="KW-0012">Acyltransferase</keyword>
<dbReference type="InterPro" id="IPR016181">
    <property type="entry name" value="Acyl_CoA_acyltransferase"/>
</dbReference>
<dbReference type="RefSeq" id="WP_189081424.1">
    <property type="nucleotide sequence ID" value="NZ_BMMX01000026.1"/>
</dbReference>
<dbReference type="SUPFAM" id="SSF55729">
    <property type="entry name" value="Acyl-CoA N-acyltransferases (Nat)"/>
    <property type="match status" value="1"/>
</dbReference>
<keyword evidence="5" id="KW-1185">Reference proteome</keyword>
<reference evidence="4" key="1">
    <citation type="journal article" date="2014" name="Int. J. Syst. Evol. Microbiol.">
        <title>Complete genome sequence of Corynebacterium casei LMG S-19264T (=DSM 44701T), isolated from a smear-ripened cheese.</title>
        <authorList>
            <consortium name="US DOE Joint Genome Institute (JGI-PGF)"/>
            <person name="Walter F."/>
            <person name="Albersmeier A."/>
            <person name="Kalinowski J."/>
            <person name="Ruckert C."/>
        </authorList>
    </citation>
    <scope>NUCLEOTIDE SEQUENCE</scope>
    <source>
        <strain evidence="4">CGMCC 4.7299</strain>
    </source>
</reference>
<proteinExistence type="predicted"/>
<gene>
    <name evidence="4" type="ORF">GCM10012284_46660</name>
</gene>
<dbReference type="Proteomes" id="UP000656042">
    <property type="component" value="Unassembled WGS sequence"/>
</dbReference>
<sequence length="170" mass="18432">MTVVRAAQSRDCEAIGALHYWSRATAYAGFLPPEALMFGSPQALGTWWEARFDAERDTHRLAVACQGADVVGFTYVGPAGAESDPERDAELYAIHVAPEHVGSGIGRLLMDDALGALRIIASSAVLWVLAANAAARRFYERCGWAADGTRRDGQIGNVLTPQVRYRRALI</sequence>
<dbReference type="CDD" id="cd04301">
    <property type="entry name" value="NAT_SF"/>
    <property type="match status" value="1"/>
</dbReference>
<evidence type="ECO:0000256" key="1">
    <source>
        <dbReference type="ARBA" id="ARBA00022679"/>
    </source>
</evidence>
<dbReference type="InterPro" id="IPR050832">
    <property type="entry name" value="Bact_Acetyltransf"/>
</dbReference>
<organism evidence="4 5">
    <name type="scientific">Mangrovihabitans endophyticus</name>
    <dbReference type="NCBI Taxonomy" id="1751298"/>
    <lineage>
        <taxon>Bacteria</taxon>
        <taxon>Bacillati</taxon>
        <taxon>Actinomycetota</taxon>
        <taxon>Actinomycetes</taxon>
        <taxon>Micromonosporales</taxon>
        <taxon>Micromonosporaceae</taxon>
        <taxon>Mangrovihabitans</taxon>
    </lineage>
</organism>
<reference evidence="4" key="2">
    <citation type="submission" date="2020-09" db="EMBL/GenBank/DDBJ databases">
        <authorList>
            <person name="Sun Q."/>
            <person name="Zhou Y."/>
        </authorList>
    </citation>
    <scope>NUCLEOTIDE SEQUENCE</scope>
    <source>
        <strain evidence="4">CGMCC 4.7299</strain>
    </source>
</reference>
<dbReference type="PANTHER" id="PTHR43877">
    <property type="entry name" value="AMINOALKYLPHOSPHONATE N-ACETYLTRANSFERASE-RELATED-RELATED"/>
    <property type="match status" value="1"/>
</dbReference>
<comment type="caution">
    <text evidence="4">The sequence shown here is derived from an EMBL/GenBank/DDBJ whole genome shotgun (WGS) entry which is preliminary data.</text>
</comment>
<dbReference type="PROSITE" id="PS51186">
    <property type="entry name" value="GNAT"/>
    <property type="match status" value="1"/>
</dbReference>
<dbReference type="AlphaFoldDB" id="A0A8J3C266"/>